<dbReference type="Proteomes" id="UP000799324">
    <property type="component" value="Unassembled WGS sequence"/>
</dbReference>
<evidence type="ECO:0000313" key="2">
    <source>
        <dbReference type="EMBL" id="KAF2649604.1"/>
    </source>
</evidence>
<keyword evidence="3" id="KW-1185">Reference proteome</keyword>
<feature type="region of interest" description="Disordered" evidence="1">
    <location>
        <begin position="107"/>
        <end position="130"/>
    </location>
</feature>
<sequence length="228" mass="25782">MRNRSHFGIVSELNYPQFVARFGNCNNTWTHTDVTTHRWNEDDCTQPRIQPEWSVSTITFHDYMIPADCEGLHPLLPSPTRPTAFPFRHLFLSQEFESIRFENTLVGGTGEGHVSPPRSRARSCPPLTPRSAAPSWKDLLGLVGTRFQQVKAENSTLINTTIGLTVQVLDVHQKRQLAEAGSLDKDDTIASLETALQERESYCGRLDSENRMLSHDFKNAMENGKETL</sequence>
<reference evidence="2" key="1">
    <citation type="journal article" date="2020" name="Stud. Mycol.">
        <title>101 Dothideomycetes genomes: a test case for predicting lifestyles and emergence of pathogens.</title>
        <authorList>
            <person name="Haridas S."/>
            <person name="Albert R."/>
            <person name="Binder M."/>
            <person name="Bloem J."/>
            <person name="Labutti K."/>
            <person name="Salamov A."/>
            <person name="Andreopoulos B."/>
            <person name="Baker S."/>
            <person name="Barry K."/>
            <person name="Bills G."/>
            <person name="Bluhm B."/>
            <person name="Cannon C."/>
            <person name="Castanera R."/>
            <person name="Culley D."/>
            <person name="Daum C."/>
            <person name="Ezra D."/>
            <person name="Gonzalez J."/>
            <person name="Henrissat B."/>
            <person name="Kuo A."/>
            <person name="Liang C."/>
            <person name="Lipzen A."/>
            <person name="Lutzoni F."/>
            <person name="Magnuson J."/>
            <person name="Mondo S."/>
            <person name="Nolan M."/>
            <person name="Ohm R."/>
            <person name="Pangilinan J."/>
            <person name="Park H.-J."/>
            <person name="Ramirez L."/>
            <person name="Alfaro M."/>
            <person name="Sun H."/>
            <person name="Tritt A."/>
            <person name="Yoshinaga Y."/>
            <person name="Zwiers L.-H."/>
            <person name="Turgeon B."/>
            <person name="Goodwin S."/>
            <person name="Spatafora J."/>
            <person name="Crous P."/>
            <person name="Grigoriev I."/>
        </authorList>
    </citation>
    <scope>NUCLEOTIDE SEQUENCE</scope>
    <source>
        <strain evidence="2">CBS 122681</strain>
    </source>
</reference>
<dbReference type="EMBL" id="MU004485">
    <property type="protein sequence ID" value="KAF2649604.1"/>
    <property type="molecule type" value="Genomic_DNA"/>
</dbReference>
<feature type="compositionally biased region" description="Low complexity" evidence="1">
    <location>
        <begin position="115"/>
        <end position="125"/>
    </location>
</feature>
<name>A0A6A6STT1_9PLEO</name>
<dbReference type="AlphaFoldDB" id="A0A6A6STT1"/>
<proteinExistence type="predicted"/>
<organism evidence="2 3">
    <name type="scientific">Lophiostoma macrostomum CBS 122681</name>
    <dbReference type="NCBI Taxonomy" id="1314788"/>
    <lineage>
        <taxon>Eukaryota</taxon>
        <taxon>Fungi</taxon>
        <taxon>Dikarya</taxon>
        <taxon>Ascomycota</taxon>
        <taxon>Pezizomycotina</taxon>
        <taxon>Dothideomycetes</taxon>
        <taxon>Pleosporomycetidae</taxon>
        <taxon>Pleosporales</taxon>
        <taxon>Lophiostomataceae</taxon>
        <taxon>Lophiostoma</taxon>
    </lineage>
</organism>
<accession>A0A6A6STT1</accession>
<evidence type="ECO:0000313" key="3">
    <source>
        <dbReference type="Proteomes" id="UP000799324"/>
    </source>
</evidence>
<evidence type="ECO:0000256" key="1">
    <source>
        <dbReference type="SAM" id="MobiDB-lite"/>
    </source>
</evidence>
<protein>
    <submittedName>
        <fullName evidence="2">Uncharacterized protein</fullName>
    </submittedName>
</protein>
<gene>
    <name evidence="2" type="ORF">K491DRAFT_683687</name>
</gene>